<reference evidence="16" key="1">
    <citation type="journal article" date="2020" name="mSystems">
        <title>Genome- and Community-Level Interaction Insights into Carbon Utilization and Element Cycling Functions of Hydrothermarchaeota in Hydrothermal Sediment.</title>
        <authorList>
            <person name="Zhou Z."/>
            <person name="Liu Y."/>
            <person name="Xu W."/>
            <person name="Pan J."/>
            <person name="Luo Z.H."/>
            <person name="Li M."/>
        </authorList>
    </citation>
    <scope>NUCLEOTIDE SEQUENCE [LARGE SCALE GENOMIC DNA]</scope>
    <source>
        <strain evidence="16">SpSt-265</strain>
        <strain evidence="17">SpSt-465</strain>
    </source>
</reference>
<evidence type="ECO:0000259" key="15">
    <source>
        <dbReference type="Pfam" id="PF10385"/>
    </source>
</evidence>
<accession>A0A7C1T092</accession>
<dbReference type="InterPro" id="IPR019462">
    <property type="entry name" value="DNA-dir_RNA_pol_bsu_external_1"/>
</dbReference>
<comment type="similarity">
    <text evidence="6 7">Belongs to the RNA polymerase beta chain family.</text>
</comment>
<dbReference type="Gene3D" id="2.40.270.10">
    <property type="entry name" value="DNA-directed RNA polymerase, subunit 2, domain 6"/>
    <property type="match status" value="2"/>
</dbReference>
<dbReference type="InterPro" id="IPR014724">
    <property type="entry name" value="RNA_pol_RPB2_OB-fold"/>
</dbReference>
<dbReference type="GO" id="GO:0003677">
    <property type="term" value="F:DNA binding"/>
    <property type="evidence" value="ECO:0007669"/>
    <property type="project" value="UniProtKB-UniRule"/>
</dbReference>
<dbReference type="GO" id="GO:0006351">
    <property type="term" value="P:DNA-templated transcription"/>
    <property type="evidence" value="ECO:0007669"/>
    <property type="project" value="UniProtKB-UniRule"/>
</dbReference>
<dbReference type="EMBL" id="DSLG01000002">
    <property type="protein sequence ID" value="HEA86451.1"/>
    <property type="molecule type" value="Genomic_DNA"/>
</dbReference>
<evidence type="ECO:0000256" key="9">
    <source>
        <dbReference type="SAM" id="Coils"/>
    </source>
</evidence>
<dbReference type="Gene3D" id="2.30.150.10">
    <property type="entry name" value="DNA-directed RNA polymerase, beta subunit, external 1 domain"/>
    <property type="match status" value="1"/>
</dbReference>
<dbReference type="HAMAP" id="MF_01321">
    <property type="entry name" value="RNApol_bact_RpoB"/>
    <property type="match status" value="1"/>
</dbReference>
<dbReference type="Gene3D" id="2.40.50.150">
    <property type="match status" value="1"/>
</dbReference>
<comment type="subunit">
    <text evidence="6 8">The RNAP catalytic core consists of 2 alpha, 1 beta, 1 beta' and 1 omega subunit. When a sigma factor is associated with the core the holoenzyme is formed, which can initiate transcription.</text>
</comment>
<feature type="domain" description="RNA polymerase Rpb2" evidence="11">
    <location>
        <begin position="1256"/>
        <end position="1327"/>
    </location>
</feature>
<gene>
    <name evidence="6 16" type="primary">rpoB</name>
    <name evidence="16" type="ORF">ENP94_00385</name>
    <name evidence="17" type="ORF">ENS16_05010</name>
</gene>
<dbReference type="InterPro" id="IPR007120">
    <property type="entry name" value="DNA-dir_RNAP_su2_dom"/>
</dbReference>
<dbReference type="InterPro" id="IPR015712">
    <property type="entry name" value="DNA-dir_RNA_pol_su2"/>
</dbReference>
<dbReference type="Gene3D" id="3.90.1100.10">
    <property type="match status" value="2"/>
</dbReference>
<evidence type="ECO:0000256" key="3">
    <source>
        <dbReference type="ARBA" id="ARBA00022695"/>
    </source>
</evidence>
<feature type="domain" description="RNA polymerase Rpb2" evidence="14">
    <location>
        <begin position="529"/>
        <end position="597"/>
    </location>
</feature>
<dbReference type="InterPro" id="IPR007644">
    <property type="entry name" value="RNA_pol_bsu_protrusion"/>
</dbReference>
<dbReference type="CDD" id="cd00653">
    <property type="entry name" value="RNA_pol_B_RPB2"/>
    <property type="match status" value="1"/>
</dbReference>
<dbReference type="NCBIfam" id="TIGR02013">
    <property type="entry name" value="rpoB"/>
    <property type="match status" value="1"/>
</dbReference>
<dbReference type="EMBL" id="DSTU01000006">
    <property type="protein sequence ID" value="HFJ54033.1"/>
    <property type="molecule type" value="Genomic_DNA"/>
</dbReference>
<evidence type="ECO:0000256" key="5">
    <source>
        <dbReference type="ARBA" id="ARBA00048552"/>
    </source>
</evidence>
<comment type="caution">
    <text evidence="16">The sequence shown here is derived from an EMBL/GenBank/DDBJ whole genome shotgun (WGS) entry which is preliminary data.</text>
</comment>
<dbReference type="FunFam" id="3.90.1800.10:FF:000001">
    <property type="entry name" value="DNA-directed RNA polymerase subunit beta"/>
    <property type="match status" value="1"/>
</dbReference>
<keyword evidence="2 6" id="KW-0808">Transferase</keyword>
<dbReference type="InterPro" id="IPR007641">
    <property type="entry name" value="RNA_pol_Rpb2_7"/>
</dbReference>
<dbReference type="Pfam" id="PF04561">
    <property type="entry name" value="RNA_pol_Rpb2_2"/>
    <property type="match status" value="1"/>
</dbReference>
<dbReference type="GO" id="GO:0003899">
    <property type="term" value="F:DNA-directed RNA polymerase activity"/>
    <property type="evidence" value="ECO:0007669"/>
    <property type="project" value="UniProtKB-UniRule"/>
</dbReference>
<evidence type="ECO:0000256" key="8">
    <source>
        <dbReference type="RuleBase" id="RU363031"/>
    </source>
</evidence>
<evidence type="ECO:0000313" key="17">
    <source>
        <dbReference type="EMBL" id="HFJ54033.1"/>
    </source>
</evidence>
<dbReference type="PROSITE" id="PS01166">
    <property type="entry name" value="RNA_POL_BETA"/>
    <property type="match status" value="1"/>
</dbReference>
<dbReference type="Pfam" id="PF00562">
    <property type="entry name" value="RNA_pol_Rpb2_6"/>
    <property type="match status" value="1"/>
</dbReference>
<dbReference type="InterPro" id="IPR007642">
    <property type="entry name" value="RNA_pol_Rpb2_2"/>
</dbReference>
<evidence type="ECO:0000256" key="4">
    <source>
        <dbReference type="ARBA" id="ARBA00023163"/>
    </source>
</evidence>
<keyword evidence="1 6" id="KW-0240">DNA-directed RNA polymerase</keyword>
<dbReference type="Pfam" id="PF04560">
    <property type="entry name" value="RNA_pol_Rpb2_7"/>
    <property type="match status" value="1"/>
</dbReference>
<keyword evidence="9" id="KW-0175">Coiled coil</keyword>
<keyword evidence="4 6" id="KW-0804">Transcription</keyword>
<dbReference type="SUPFAM" id="SSF64484">
    <property type="entry name" value="beta and beta-prime subunits of DNA dependent RNA-polymerase"/>
    <property type="match status" value="1"/>
</dbReference>
<dbReference type="GO" id="GO:0032549">
    <property type="term" value="F:ribonucleoside binding"/>
    <property type="evidence" value="ECO:0007669"/>
    <property type="project" value="InterPro"/>
</dbReference>
<dbReference type="NCBIfam" id="NF001616">
    <property type="entry name" value="PRK00405.1"/>
    <property type="match status" value="1"/>
</dbReference>
<evidence type="ECO:0000256" key="6">
    <source>
        <dbReference type="HAMAP-Rule" id="MF_01321"/>
    </source>
</evidence>
<dbReference type="InterPro" id="IPR007121">
    <property type="entry name" value="RNA_pol_bsu_CS"/>
</dbReference>
<evidence type="ECO:0000259" key="10">
    <source>
        <dbReference type="Pfam" id="PF00562"/>
    </source>
</evidence>
<dbReference type="Pfam" id="PF10385">
    <property type="entry name" value="RNA_pol_Rpb2_45"/>
    <property type="match status" value="1"/>
</dbReference>
<feature type="domain" description="DNA-directed RNA polymerase subunit 2 hybrid-binding" evidence="10">
    <location>
        <begin position="736"/>
        <end position="1254"/>
    </location>
</feature>
<feature type="domain" description="RNA polymerase Rpb2" evidence="12">
    <location>
        <begin position="295"/>
        <end position="382"/>
    </location>
</feature>
<comment type="catalytic activity">
    <reaction evidence="5 6 8">
        <text>RNA(n) + a ribonucleoside 5'-triphosphate = RNA(n+1) + diphosphate</text>
        <dbReference type="Rhea" id="RHEA:21248"/>
        <dbReference type="Rhea" id="RHEA-COMP:14527"/>
        <dbReference type="Rhea" id="RHEA-COMP:17342"/>
        <dbReference type="ChEBI" id="CHEBI:33019"/>
        <dbReference type="ChEBI" id="CHEBI:61557"/>
        <dbReference type="ChEBI" id="CHEBI:140395"/>
        <dbReference type="EC" id="2.7.7.6"/>
    </reaction>
</comment>
<evidence type="ECO:0000256" key="1">
    <source>
        <dbReference type="ARBA" id="ARBA00022478"/>
    </source>
</evidence>
<evidence type="ECO:0000259" key="12">
    <source>
        <dbReference type="Pfam" id="PF04561"/>
    </source>
</evidence>
<evidence type="ECO:0000259" key="14">
    <source>
        <dbReference type="Pfam" id="PF04565"/>
    </source>
</evidence>
<dbReference type="InterPro" id="IPR007645">
    <property type="entry name" value="RNA_pol_Rpb2_3"/>
</dbReference>
<feature type="domain" description="DNA-directed RNA polymerase beta subunit external 1" evidence="15">
    <location>
        <begin position="607"/>
        <end position="675"/>
    </location>
</feature>
<dbReference type="GO" id="GO:0000428">
    <property type="term" value="C:DNA-directed RNA polymerase complex"/>
    <property type="evidence" value="ECO:0007669"/>
    <property type="project" value="UniProtKB-KW"/>
</dbReference>
<name>A0A7C1T092_UNCW3</name>
<dbReference type="PANTHER" id="PTHR20856">
    <property type="entry name" value="DNA-DIRECTED RNA POLYMERASE I SUBUNIT 2"/>
    <property type="match status" value="1"/>
</dbReference>
<evidence type="ECO:0000259" key="13">
    <source>
        <dbReference type="Pfam" id="PF04563"/>
    </source>
</evidence>
<evidence type="ECO:0000259" key="11">
    <source>
        <dbReference type="Pfam" id="PF04560"/>
    </source>
</evidence>
<dbReference type="InterPro" id="IPR010243">
    <property type="entry name" value="RNA_pol_bsu_bac"/>
</dbReference>
<feature type="domain" description="RNA polymerase beta subunit protrusion" evidence="13">
    <location>
        <begin position="20"/>
        <end position="512"/>
    </location>
</feature>
<keyword evidence="3 6" id="KW-0548">Nucleotidyltransferase</keyword>
<sequence>MSIKQKNFAKSRTVLEIPNLLSLQWESFAEFTQFNVAPEQRRVQGLEAVFREMFPVVDEHKNFRLEYVRYEFGEPRYSPEEAIARGTTYALPLKVIFRLVRTGWKKDKLRDTDTAEQEVKDVIEQEVYFCELPWMTVNGSFIINGVERVVVSQLHRSPGVYFSEEDEELSALLVPLRGAWFELVVDKNQTLMVVLDRKKRVSAGTFLQALGYTHADVLRRLFKVERRKLQLGDVLAEDIKVDDADVTETKREPVVLARAAERITEGLYEYLTAKGIEEAEVVVPGQPGIDIIVNTLETDKASSKDDAVKRIYLRLRNIVPHSLEVAENMIAAMLFDPRRFDLGRVGRLKLNQRLWLKTSPNQTALDINDIFSIIDRILRIAAEAQLAVLRIECRDKHDVDTIVNLLTESGAAPDKYEFFDRNRMVELWFKSEDSGKLAREILHRAGYRSDSQTFRYGLDDVDHLGSRRVRRVGELLENQFRLALTQLAQNVRERAAFVDDGQLVPQELVNTRVVANAVMQFFTQSQLCQFMEQTNPLAELTHKRRVSTLGPGGLTKETAGFEVRDVHYSHYGRLCPIETPEGPNIGLIATVATYARIDPYGFISTPYWQVKDGRVIMGKGKEVYLTPDEEDRYTIAQATSELLPDGSFAKSEVICRRRGDVVVVPVEEVDFMDVSPKQLFAPSTVMIPFLEHDDADRALMGANMQRQAVPLLVPQKPLVATGVEEKFATESGAVVIAQEDGIVTKVDAKRIIVRTEKGLVEHRLTKYRKSNQYTCLNQRPVVRVGDEVKKGDLLADGPATDEGQLALGRNVLVAFVPWRGYNYEDAIIVSEDLLKEDAFTSIQILEFEIQARETRLGPEQITRDIPGATEDELRNLDEFGIVRIGAEVGPGDILVGRITPKGETEYTPEERLLRAIFGEKAANVKDTSLRVEPGVFGTVIDRRILSRKLNDRLSRRLEKERVNEAENRYEVKKEFFRQRRDEKLRALLKGHKAAANARTSKGKIVHKAGLVMDDEFLNSEEFSNVVNFEQLLVNPRLQDEIRQVLKEYDEALTKAQTEKRNEEERATRGDELPHGVLQSVTIFIAQKRRLAVGDKFAGRHGNKGVVSKILPVEDMPYVAVNPQEAESNTIKEMRGLPVDMVLNPLGVPSRMNLGQVLEAHLGWAARVLGYQAVCPVFESATPEEIKEELKRAGLPADGKIVLYDGRTGEPFKGKVTVGVMYMMKLIHMVDDKIHARSTGKYSLITQQPLGGKAQFGGQRFGEMEVWALEAYGAAHALQEMLTIKSDDVEGRSALYEALIRGKNPPRPKAPASFAVLIKELQGLGLELVPEREKKIQ</sequence>
<dbReference type="EC" id="2.7.7.6" evidence="6 8"/>
<evidence type="ECO:0000256" key="7">
    <source>
        <dbReference type="RuleBase" id="RU000434"/>
    </source>
</evidence>
<evidence type="ECO:0000256" key="2">
    <source>
        <dbReference type="ARBA" id="ARBA00022679"/>
    </source>
</evidence>
<dbReference type="Pfam" id="PF04565">
    <property type="entry name" value="RNA_pol_Rpb2_3"/>
    <property type="match status" value="1"/>
</dbReference>
<dbReference type="InterPro" id="IPR042107">
    <property type="entry name" value="DNA-dir_RNA_pol_bsu_ext_1_sf"/>
</dbReference>
<organism evidence="16">
    <name type="scientific">candidate division WOR-3 bacterium</name>
    <dbReference type="NCBI Taxonomy" id="2052148"/>
    <lineage>
        <taxon>Bacteria</taxon>
        <taxon>Bacteria division WOR-3</taxon>
    </lineage>
</organism>
<dbReference type="Gene3D" id="3.90.1800.10">
    <property type="entry name" value="RNA polymerase alpha subunit dimerisation domain"/>
    <property type="match status" value="1"/>
</dbReference>
<dbReference type="InterPro" id="IPR037033">
    <property type="entry name" value="DNA-dir_RNAP_su2_hyb_sf"/>
</dbReference>
<feature type="coiled-coil region" evidence="9">
    <location>
        <begin position="1034"/>
        <end position="1065"/>
    </location>
</feature>
<dbReference type="Pfam" id="PF04563">
    <property type="entry name" value="RNA_pol_Rpb2_1"/>
    <property type="match status" value="1"/>
</dbReference>
<evidence type="ECO:0000313" key="16">
    <source>
        <dbReference type="EMBL" id="HEA86451.1"/>
    </source>
</evidence>
<protein>
    <recommendedName>
        <fullName evidence="6 8">DNA-directed RNA polymerase subunit beta</fullName>
        <shortName evidence="6">RNAP subunit beta</shortName>
        <ecNumber evidence="6 8">2.7.7.6</ecNumber>
    </recommendedName>
    <alternativeName>
        <fullName evidence="6">RNA polymerase subunit beta</fullName>
    </alternativeName>
    <alternativeName>
        <fullName evidence="6">Transcriptase subunit beta</fullName>
    </alternativeName>
</protein>
<dbReference type="Gene3D" id="2.40.50.100">
    <property type="match status" value="1"/>
</dbReference>
<proteinExistence type="inferred from homology"/>
<comment type="function">
    <text evidence="6 8">DNA-dependent RNA polymerase catalyzes the transcription of DNA into RNA using the four ribonucleoside triphosphates as substrates.</text>
</comment>